<keyword evidence="1" id="KW-1133">Transmembrane helix</keyword>
<dbReference type="NCBIfam" id="TIGR03165">
    <property type="entry name" value="F1F0_chp_2"/>
    <property type="match status" value="1"/>
</dbReference>
<dbReference type="KEGG" id="spol:FH971_04285"/>
<dbReference type="Pfam" id="PF12966">
    <property type="entry name" value="AtpR"/>
    <property type="match status" value="1"/>
</dbReference>
<protein>
    <submittedName>
        <fullName evidence="2">ATP synthase subunit I</fullName>
    </submittedName>
</protein>
<evidence type="ECO:0000256" key="1">
    <source>
        <dbReference type="SAM" id="Phobius"/>
    </source>
</evidence>
<feature type="transmembrane region" description="Helical" evidence="1">
    <location>
        <begin position="45"/>
        <end position="67"/>
    </location>
</feature>
<proteinExistence type="predicted"/>
<dbReference type="Proteomes" id="UP000319809">
    <property type="component" value="Chromosome"/>
</dbReference>
<evidence type="ECO:0000313" key="3">
    <source>
        <dbReference type="Proteomes" id="UP000319809"/>
    </source>
</evidence>
<gene>
    <name evidence="2" type="ORF">FH971_04285</name>
</gene>
<evidence type="ECO:0000313" key="2">
    <source>
        <dbReference type="EMBL" id="QDE30256.1"/>
    </source>
</evidence>
<accession>A0A4Y5YCM5</accession>
<feature type="transmembrane region" description="Helical" evidence="1">
    <location>
        <begin position="13"/>
        <end position="33"/>
    </location>
</feature>
<name>A0A4Y5YCM5_9GAMM</name>
<feature type="transmembrane region" description="Helical" evidence="1">
    <location>
        <begin position="73"/>
        <end position="92"/>
    </location>
</feature>
<sequence>MENLLVGNIFVELALALLAGALLGILFFAGLWWTVNQLQSSQHVALLFIISLLVRSTIVIAGFYFIIGKDWHNLVAGLFGFMLVRLITTRYIQLKQHTHSLNNDLILDTEEDVL</sequence>
<dbReference type="InterPro" id="IPR017581">
    <property type="entry name" value="AtpR-like"/>
</dbReference>
<dbReference type="AlphaFoldDB" id="A0A4Y5YCM5"/>
<dbReference type="RefSeq" id="WP_137222547.1">
    <property type="nucleotide sequence ID" value="NZ_CP041036.1"/>
</dbReference>
<keyword evidence="1" id="KW-0812">Transmembrane</keyword>
<keyword evidence="3" id="KW-1185">Reference proteome</keyword>
<organism evidence="2 3">
    <name type="scientific">Shewanella polaris</name>
    <dbReference type="NCBI Taxonomy" id="2588449"/>
    <lineage>
        <taxon>Bacteria</taxon>
        <taxon>Pseudomonadati</taxon>
        <taxon>Pseudomonadota</taxon>
        <taxon>Gammaproteobacteria</taxon>
        <taxon>Alteromonadales</taxon>
        <taxon>Shewanellaceae</taxon>
        <taxon>Shewanella</taxon>
    </lineage>
</organism>
<keyword evidence="1" id="KW-0472">Membrane</keyword>
<reference evidence="2 3" key="1">
    <citation type="submission" date="2019-06" db="EMBL/GenBank/DDBJ databases">
        <title>The genome of Shewanella sp. SM1901.</title>
        <authorList>
            <person name="Cha Q."/>
        </authorList>
    </citation>
    <scope>NUCLEOTIDE SEQUENCE [LARGE SCALE GENOMIC DNA]</scope>
    <source>
        <strain evidence="2 3">SM1901</strain>
    </source>
</reference>
<dbReference type="EMBL" id="CP041036">
    <property type="protein sequence ID" value="QDE30256.1"/>
    <property type="molecule type" value="Genomic_DNA"/>
</dbReference>